<evidence type="ECO:0000256" key="6">
    <source>
        <dbReference type="SAM" id="Phobius"/>
    </source>
</evidence>
<dbReference type="Pfam" id="PF03073">
    <property type="entry name" value="TspO_MBR"/>
    <property type="match status" value="1"/>
</dbReference>
<proteinExistence type="inferred from homology"/>
<dbReference type="PANTHER" id="PTHR10057">
    <property type="entry name" value="PERIPHERAL-TYPE BENZODIAZEPINE RECEPTOR"/>
    <property type="match status" value="1"/>
</dbReference>
<feature type="transmembrane region" description="Helical" evidence="6">
    <location>
        <begin position="55"/>
        <end position="73"/>
    </location>
</feature>
<dbReference type="Proteomes" id="UP001151234">
    <property type="component" value="Unassembled WGS sequence"/>
</dbReference>
<evidence type="ECO:0000256" key="4">
    <source>
        <dbReference type="ARBA" id="ARBA00022989"/>
    </source>
</evidence>
<dbReference type="RefSeq" id="WP_267989208.1">
    <property type="nucleotide sequence ID" value="NZ_JAPJZI010000001.1"/>
</dbReference>
<name>A0A9X3UFT1_9HYPH</name>
<comment type="caution">
    <text evidence="7">The sequence shown here is derived from an EMBL/GenBank/DDBJ whole genome shotgun (WGS) entry which is preliminary data.</text>
</comment>
<dbReference type="Gene3D" id="1.20.1260.100">
    <property type="entry name" value="TspO/MBR protein"/>
    <property type="match status" value="1"/>
</dbReference>
<feature type="transmembrane region" description="Helical" evidence="6">
    <location>
        <begin position="12"/>
        <end position="35"/>
    </location>
</feature>
<feature type="transmembrane region" description="Helical" evidence="6">
    <location>
        <begin position="85"/>
        <end position="103"/>
    </location>
</feature>
<evidence type="ECO:0000256" key="5">
    <source>
        <dbReference type="ARBA" id="ARBA00023136"/>
    </source>
</evidence>
<keyword evidence="4 6" id="KW-1133">Transmembrane helix</keyword>
<feature type="transmembrane region" description="Helical" evidence="6">
    <location>
        <begin position="109"/>
        <end position="127"/>
    </location>
</feature>
<dbReference type="FunFam" id="1.20.1260.100:FF:000001">
    <property type="entry name" value="translocator protein 2"/>
    <property type="match status" value="1"/>
</dbReference>
<evidence type="ECO:0000313" key="7">
    <source>
        <dbReference type="EMBL" id="MDA5397757.1"/>
    </source>
</evidence>
<feature type="transmembrane region" description="Helical" evidence="6">
    <location>
        <begin position="139"/>
        <end position="160"/>
    </location>
</feature>
<protein>
    <submittedName>
        <fullName evidence="7">Tryptophan-rich sensory protein</fullName>
    </submittedName>
</protein>
<gene>
    <name evidence="7" type="ORF">OQ273_04140</name>
</gene>
<dbReference type="InterPro" id="IPR004307">
    <property type="entry name" value="TspO_MBR"/>
</dbReference>
<keyword evidence="8" id="KW-1185">Reference proteome</keyword>
<dbReference type="PANTHER" id="PTHR10057:SF0">
    <property type="entry name" value="TRANSLOCATOR PROTEIN"/>
    <property type="match status" value="1"/>
</dbReference>
<evidence type="ECO:0000313" key="8">
    <source>
        <dbReference type="Proteomes" id="UP001151234"/>
    </source>
</evidence>
<dbReference type="AlphaFoldDB" id="A0A9X3UFT1"/>
<accession>A0A9X3UFT1</accession>
<comment type="similarity">
    <text evidence="2">Belongs to the TspO/BZRP family.</text>
</comment>
<dbReference type="EMBL" id="JAPJZI010000001">
    <property type="protein sequence ID" value="MDA5397757.1"/>
    <property type="molecule type" value="Genomic_DNA"/>
</dbReference>
<dbReference type="PIRSF" id="PIRSF005859">
    <property type="entry name" value="PBR"/>
    <property type="match status" value="1"/>
</dbReference>
<reference evidence="7" key="1">
    <citation type="submission" date="2022-11" db="EMBL/GenBank/DDBJ databases">
        <title>Draft genome sequence of Hoeflea poritis E7-10 and Hoeflea prorocentri PM5-8, separated from scleractinian coral Porites lutea and marine dinoflagellate.</title>
        <authorList>
            <person name="Zhang G."/>
            <person name="Wei Q."/>
            <person name="Cai L."/>
        </authorList>
    </citation>
    <scope>NUCLEOTIDE SEQUENCE</scope>
    <source>
        <strain evidence="7">PM5-8</strain>
    </source>
</reference>
<evidence type="ECO:0000256" key="2">
    <source>
        <dbReference type="ARBA" id="ARBA00007524"/>
    </source>
</evidence>
<keyword evidence="5 6" id="KW-0472">Membrane</keyword>
<comment type="subcellular location">
    <subcellularLocation>
        <location evidence="1">Membrane</location>
        <topology evidence="1">Multi-pass membrane protein</topology>
    </subcellularLocation>
</comment>
<dbReference type="GO" id="GO:0016020">
    <property type="term" value="C:membrane"/>
    <property type="evidence" value="ECO:0007669"/>
    <property type="project" value="UniProtKB-SubCell"/>
</dbReference>
<keyword evidence="3 6" id="KW-0812">Transmembrane</keyword>
<evidence type="ECO:0000256" key="3">
    <source>
        <dbReference type="ARBA" id="ARBA00022692"/>
    </source>
</evidence>
<sequence length="161" mass="18024">MRRIGRAGDELMPGIMIRVVFLVLVIGGGLLIGSVTAPGEWYAALNKPPFNPPNWLFGPVWTALYVLIAMAGWRTWEAGRSSTNMKLWWLQMILNFLWSPVFFVLHVPWLALAVILATLAVIVIYILRSWISDRISALAFVPYAVWVAFASVLNLSIAILN</sequence>
<evidence type="ECO:0000256" key="1">
    <source>
        <dbReference type="ARBA" id="ARBA00004141"/>
    </source>
</evidence>
<dbReference type="CDD" id="cd15904">
    <property type="entry name" value="TSPO_MBR"/>
    <property type="match status" value="1"/>
</dbReference>
<organism evidence="7 8">
    <name type="scientific">Hoeflea prorocentri</name>
    <dbReference type="NCBI Taxonomy" id="1922333"/>
    <lineage>
        <taxon>Bacteria</taxon>
        <taxon>Pseudomonadati</taxon>
        <taxon>Pseudomonadota</taxon>
        <taxon>Alphaproteobacteria</taxon>
        <taxon>Hyphomicrobiales</taxon>
        <taxon>Rhizobiaceae</taxon>
        <taxon>Hoeflea</taxon>
    </lineage>
</organism>
<dbReference type="InterPro" id="IPR038330">
    <property type="entry name" value="TspO/MBR-related_sf"/>
</dbReference>
<dbReference type="GO" id="GO:0033013">
    <property type="term" value="P:tetrapyrrole metabolic process"/>
    <property type="evidence" value="ECO:0007669"/>
    <property type="project" value="UniProtKB-ARBA"/>
</dbReference>